<feature type="compositionally biased region" description="Low complexity" evidence="5">
    <location>
        <begin position="430"/>
        <end position="447"/>
    </location>
</feature>
<feature type="transmembrane region" description="Helical" evidence="6">
    <location>
        <begin position="293"/>
        <end position="316"/>
    </location>
</feature>
<dbReference type="OrthoDB" id="4849731at2759"/>
<reference evidence="9" key="1">
    <citation type="journal article" date="2013" name="Genome Announc.">
        <title>Draft genome sequence of the grapevine dieback fungus Eutypa lata UCR-EL1.</title>
        <authorList>
            <person name="Blanco-Ulate B."/>
            <person name="Rolshausen P.E."/>
            <person name="Cantu D."/>
        </authorList>
    </citation>
    <scope>NUCLEOTIDE SEQUENCE [LARGE SCALE GENOMIC DNA]</scope>
    <source>
        <strain evidence="9">UCR-EL1</strain>
    </source>
</reference>
<keyword evidence="9" id="KW-1185">Reference proteome</keyword>
<dbReference type="InterPro" id="IPR051694">
    <property type="entry name" value="Immunoregulatory_rcpt-like"/>
</dbReference>
<name>M7SQA7_EUTLA</name>
<protein>
    <submittedName>
        <fullName evidence="8">Uncharacterized protein</fullName>
    </submittedName>
</protein>
<keyword evidence="2 6" id="KW-0812">Transmembrane</keyword>
<keyword evidence="4 6" id="KW-0472">Membrane</keyword>
<feature type="region of interest" description="Disordered" evidence="5">
    <location>
        <begin position="324"/>
        <end position="370"/>
    </location>
</feature>
<proteinExistence type="predicted"/>
<evidence type="ECO:0000256" key="4">
    <source>
        <dbReference type="ARBA" id="ARBA00023136"/>
    </source>
</evidence>
<comment type="subcellular location">
    <subcellularLocation>
        <location evidence="1">Membrane</location>
        <topology evidence="1">Single-pass membrane protein</topology>
    </subcellularLocation>
</comment>
<organism evidence="8 9">
    <name type="scientific">Eutypa lata (strain UCR-EL1)</name>
    <name type="common">Grapevine dieback disease fungus</name>
    <name type="synonym">Eutypa armeniacae</name>
    <dbReference type="NCBI Taxonomy" id="1287681"/>
    <lineage>
        <taxon>Eukaryota</taxon>
        <taxon>Fungi</taxon>
        <taxon>Dikarya</taxon>
        <taxon>Ascomycota</taxon>
        <taxon>Pezizomycotina</taxon>
        <taxon>Sordariomycetes</taxon>
        <taxon>Xylariomycetidae</taxon>
        <taxon>Xylariales</taxon>
        <taxon>Diatrypaceae</taxon>
        <taxon>Eutypa</taxon>
    </lineage>
</organism>
<evidence type="ECO:0000313" key="9">
    <source>
        <dbReference type="Proteomes" id="UP000012174"/>
    </source>
</evidence>
<feature type="compositionally biased region" description="Low complexity" evidence="5">
    <location>
        <begin position="233"/>
        <end position="244"/>
    </location>
</feature>
<keyword evidence="3 6" id="KW-1133">Transmembrane helix</keyword>
<dbReference type="OMA" id="TICATRW"/>
<evidence type="ECO:0000256" key="5">
    <source>
        <dbReference type="SAM" id="MobiDB-lite"/>
    </source>
</evidence>
<feature type="compositionally biased region" description="Polar residues" evidence="5">
    <location>
        <begin position="324"/>
        <end position="336"/>
    </location>
</feature>
<gene>
    <name evidence="8" type="ORF">UCREL1_4373</name>
</gene>
<sequence>MASSLVWLTVLGFAGVNAAAADGWWWFNKARADNDDAAAADNNWRPARETVTGSLDPLGWTPKPTSTLMISNIDNSSEKKKKEYALVDLRQNGDDDDDSDDDDDDGDKEDDGDALPTICATRWGAGGILDPKDATITCGEGSFCTADDRAQRVGCCDTRQAGDCAIPTTCVDLADMRFLRQRADPETMFWPRSIIVQQAASFNYGDITITTITTSTTTGNEITPPSTRPPVTTPRETTDPTVTPAPTSDRETATTGDPSSDLPTGIIGGGGGVVPVSLDSGGDSSSMSKTGAIVGGVVGGLGGAALLATAVLFFLYRRRKQNLNGQAASDGSSGPYQNEPLGATYYPGPQDPPLHPQQYGPLSPQQPMGQVSPYFDNNNNYNSNYSNNNNNNMAAPTATNNRAVSSRAPSSFLAAAAVSSLKTADDDAVSPISSRRSSVSLPGSPRSGYVDPVSPANTMAMPPVRYNRFSPPPPEQFQAYRPYPGT</sequence>
<dbReference type="HOGENOM" id="CLU_561429_0_0_1"/>
<dbReference type="GO" id="GO:0071944">
    <property type="term" value="C:cell periphery"/>
    <property type="evidence" value="ECO:0007669"/>
    <property type="project" value="UniProtKB-ARBA"/>
</dbReference>
<feature type="signal peptide" evidence="7">
    <location>
        <begin position="1"/>
        <end position="18"/>
    </location>
</feature>
<evidence type="ECO:0000256" key="3">
    <source>
        <dbReference type="ARBA" id="ARBA00022989"/>
    </source>
</evidence>
<feature type="region of interest" description="Disordered" evidence="5">
    <location>
        <begin position="89"/>
        <end position="115"/>
    </location>
</feature>
<evidence type="ECO:0000256" key="7">
    <source>
        <dbReference type="SAM" id="SignalP"/>
    </source>
</evidence>
<accession>M7SQA7</accession>
<feature type="region of interest" description="Disordered" evidence="5">
    <location>
        <begin position="423"/>
        <end position="486"/>
    </location>
</feature>
<dbReference type="KEGG" id="ela:UCREL1_4373"/>
<dbReference type="STRING" id="1287681.M7SQA7"/>
<dbReference type="eggNOG" id="ENOG502TGEH">
    <property type="taxonomic scope" value="Eukaryota"/>
</dbReference>
<evidence type="ECO:0000256" key="6">
    <source>
        <dbReference type="SAM" id="Phobius"/>
    </source>
</evidence>
<feature type="compositionally biased region" description="Low complexity" evidence="5">
    <location>
        <begin position="215"/>
        <end position="225"/>
    </location>
</feature>
<feature type="compositionally biased region" description="Acidic residues" evidence="5">
    <location>
        <begin position="94"/>
        <end position="113"/>
    </location>
</feature>
<feature type="chain" id="PRO_5004084858" evidence="7">
    <location>
        <begin position="19"/>
        <end position="486"/>
    </location>
</feature>
<dbReference type="Proteomes" id="UP000012174">
    <property type="component" value="Unassembled WGS sequence"/>
</dbReference>
<dbReference type="EMBL" id="KB706203">
    <property type="protein sequence ID" value="EMR68619.1"/>
    <property type="molecule type" value="Genomic_DNA"/>
</dbReference>
<evidence type="ECO:0000256" key="2">
    <source>
        <dbReference type="ARBA" id="ARBA00022692"/>
    </source>
</evidence>
<dbReference type="PANTHER" id="PTHR15549">
    <property type="entry name" value="PAIRED IMMUNOGLOBULIN-LIKE TYPE 2 RECEPTOR"/>
    <property type="match status" value="1"/>
</dbReference>
<feature type="region of interest" description="Disordered" evidence="5">
    <location>
        <begin position="215"/>
        <end position="269"/>
    </location>
</feature>
<evidence type="ECO:0000313" key="8">
    <source>
        <dbReference type="EMBL" id="EMR68619.1"/>
    </source>
</evidence>
<dbReference type="AlphaFoldDB" id="M7SQA7"/>
<keyword evidence="7" id="KW-0732">Signal</keyword>
<dbReference type="PANTHER" id="PTHR15549:SF30">
    <property type="entry name" value="MID2 DOMAIN-CONTAINING PROTEIN"/>
    <property type="match status" value="1"/>
</dbReference>
<evidence type="ECO:0000256" key="1">
    <source>
        <dbReference type="ARBA" id="ARBA00004167"/>
    </source>
</evidence>
<dbReference type="GO" id="GO:0016020">
    <property type="term" value="C:membrane"/>
    <property type="evidence" value="ECO:0007669"/>
    <property type="project" value="UniProtKB-SubCell"/>
</dbReference>